<evidence type="ECO:0000256" key="2">
    <source>
        <dbReference type="ARBA" id="ARBA00022475"/>
    </source>
</evidence>
<keyword evidence="5 7" id="KW-0472">Membrane</keyword>
<keyword evidence="4 7" id="KW-1133">Transmembrane helix</keyword>
<evidence type="ECO:0000256" key="4">
    <source>
        <dbReference type="ARBA" id="ARBA00022989"/>
    </source>
</evidence>
<evidence type="ECO:0000313" key="10">
    <source>
        <dbReference type="Proteomes" id="UP000230161"/>
    </source>
</evidence>
<dbReference type="EMBL" id="PGFB01000001">
    <property type="protein sequence ID" value="PJJ65014.1"/>
    <property type="molecule type" value="Genomic_DNA"/>
</dbReference>
<dbReference type="GO" id="GO:0005886">
    <property type="term" value="C:plasma membrane"/>
    <property type="evidence" value="ECO:0007669"/>
    <property type="project" value="UniProtKB-SubCell"/>
</dbReference>
<feature type="domain" description="Cardiolipin synthase N-terminal" evidence="8">
    <location>
        <begin position="28"/>
        <end position="72"/>
    </location>
</feature>
<protein>
    <submittedName>
        <fullName evidence="9">Phospholipase D-like protein</fullName>
    </submittedName>
</protein>
<keyword evidence="3 7" id="KW-0812">Transmembrane</keyword>
<feature type="transmembrane region" description="Helical" evidence="7">
    <location>
        <begin position="12"/>
        <end position="31"/>
    </location>
</feature>
<organism evidence="9 10">
    <name type="scientific">Compostimonas suwonensis</name>
    <dbReference type="NCBI Taxonomy" id="1048394"/>
    <lineage>
        <taxon>Bacteria</taxon>
        <taxon>Bacillati</taxon>
        <taxon>Actinomycetota</taxon>
        <taxon>Actinomycetes</taxon>
        <taxon>Micrococcales</taxon>
        <taxon>Microbacteriaceae</taxon>
        <taxon>Compostimonas</taxon>
    </lineage>
</organism>
<keyword evidence="10" id="KW-1185">Reference proteome</keyword>
<evidence type="ECO:0000259" key="8">
    <source>
        <dbReference type="Pfam" id="PF13396"/>
    </source>
</evidence>
<comment type="caution">
    <text evidence="9">The sequence shown here is derived from an EMBL/GenBank/DDBJ whole genome shotgun (WGS) entry which is preliminary data.</text>
</comment>
<accession>A0A2M9C3A4</accession>
<gene>
    <name evidence="9" type="ORF">CLV54_0039</name>
</gene>
<dbReference type="Pfam" id="PF13396">
    <property type="entry name" value="PLDc_N"/>
    <property type="match status" value="1"/>
</dbReference>
<sequence>MAVSPRLADYHWCMARALFGLVLVAAAFIIYAVVDCVMLDRARVRGLPRGVWILIILLLPVIGGILWFFVGRGRKSQLRARSIAPDDDPDFLKGLIKDPDQDERIRKLEQELSELDDGQTPPDGRPGEADPPGRRDA</sequence>
<keyword evidence="2" id="KW-1003">Cell membrane</keyword>
<evidence type="ECO:0000313" key="9">
    <source>
        <dbReference type="EMBL" id="PJJ65014.1"/>
    </source>
</evidence>
<name>A0A2M9C3A4_9MICO</name>
<comment type="subcellular location">
    <subcellularLocation>
        <location evidence="1">Cell membrane</location>
        <topology evidence="1">Multi-pass membrane protein</topology>
    </subcellularLocation>
</comment>
<evidence type="ECO:0000256" key="5">
    <source>
        <dbReference type="ARBA" id="ARBA00023136"/>
    </source>
</evidence>
<proteinExistence type="predicted"/>
<dbReference type="InterPro" id="IPR027379">
    <property type="entry name" value="CLS_N"/>
</dbReference>
<feature type="compositionally biased region" description="Basic and acidic residues" evidence="6">
    <location>
        <begin position="125"/>
        <end position="137"/>
    </location>
</feature>
<dbReference type="Proteomes" id="UP000230161">
    <property type="component" value="Unassembled WGS sequence"/>
</dbReference>
<evidence type="ECO:0000256" key="1">
    <source>
        <dbReference type="ARBA" id="ARBA00004651"/>
    </source>
</evidence>
<feature type="region of interest" description="Disordered" evidence="6">
    <location>
        <begin position="110"/>
        <end position="137"/>
    </location>
</feature>
<evidence type="ECO:0000256" key="6">
    <source>
        <dbReference type="SAM" id="MobiDB-lite"/>
    </source>
</evidence>
<evidence type="ECO:0000256" key="3">
    <source>
        <dbReference type="ARBA" id="ARBA00022692"/>
    </source>
</evidence>
<feature type="transmembrane region" description="Helical" evidence="7">
    <location>
        <begin position="51"/>
        <end position="70"/>
    </location>
</feature>
<reference evidence="9 10" key="1">
    <citation type="submission" date="2017-11" db="EMBL/GenBank/DDBJ databases">
        <title>Genomic Encyclopedia of Archaeal and Bacterial Type Strains, Phase II (KMG-II): From Individual Species to Whole Genera.</title>
        <authorList>
            <person name="Goeker M."/>
        </authorList>
    </citation>
    <scope>NUCLEOTIDE SEQUENCE [LARGE SCALE GENOMIC DNA]</scope>
    <source>
        <strain evidence="9 10">DSM 25625</strain>
    </source>
</reference>
<evidence type="ECO:0000256" key="7">
    <source>
        <dbReference type="SAM" id="Phobius"/>
    </source>
</evidence>
<dbReference type="AlphaFoldDB" id="A0A2M9C3A4"/>